<dbReference type="OrthoDB" id="9796786at2"/>
<keyword evidence="2" id="KW-1185">Reference proteome</keyword>
<evidence type="ECO:0000313" key="1">
    <source>
        <dbReference type="EMBL" id="QEA11808.1"/>
    </source>
</evidence>
<reference evidence="1 2" key="1">
    <citation type="submission" date="2019-07" db="EMBL/GenBank/DDBJ databases">
        <title>Complete genome sequence of Comamonas sp. NLF 7-7 isolated from livestock.</title>
        <authorList>
            <person name="Kim D.H."/>
            <person name="Kim J.G."/>
        </authorList>
    </citation>
    <scope>NUCLEOTIDE SEQUENCE [LARGE SCALE GENOMIC DNA]</scope>
    <source>
        <strain evidence="1 2">NLF 7-7</strain>
    </source>
</reference>
<dbReference type="InterPro" id="IPR039060">
    <property type="entry name" value="Antitox_HigA"/>
</dbReference>
<evidence type="ECO:0000313" key="2">
    <source>
        <dbReference type="Proteomes" id="UP000321199"/>
    </source>
</evidence>
<proteinExistence type="predicted"/>
<gene>
    <name evidence="1" type="ORF">FOZ74_01460</name>
</gene>
<dbReference type="Proteomes" id="UP000321199">
    <property type="component" value="Chromosome"/>
</dbReference>
<name>A0A5B8RSJ1_9BURK</name>
<sequence length="129" mass="14510">MSQHTLHPIRTEDDYRAALKTAESFFDAPDECDPASEEGAWFEALLTLIEAWERKHYPLKPLDPVDAIKFHMDQAGLTVADMAPWIGPRHRVYEILGGKRPLTLHMIRRLLALGIPAQTLVGKPEPAMG</sequence>
<organism evidence="1 2">
    <name type="scientific">Comamonas flocculans</name>
    <dbReference type="NCBI Taxonomy" id="2597701"/>
    <lineage>
        <taxon>Bacteria</taxon>
        <taxon>Pseudomonadati</taxon>
        <taxon>Pseudomonadota</taxon>
        <taxon>Betaproteobacteria</taxon>
        <taxon>Burkholderiales</taxon>
        <taxon>Comamonadaceae</taxon>
        <taxon>Comamonas</taxon>
    </lineage>
</organism>
<protein>
    <submittedName>
        <fullName evidence="1">Transcriptional regulator</fullName>
    </submittedName>
</protein>
<accession>A0A5B8RSJ1</accession>
<dbReference type="PANTHER" id="PTHR40455:SF1">
    <property type="entry name" value="ANTITOXIN HIGA"/>
    <property type="match status" value="1"/>
</dbReference>
<dbReference type="RefSeq" id="WP_146911342.1">
    <property type="nucleotide sequence ID" value="NZ_CP042344.1"/>
</dbReference>
<dbReference type="GO" id="GO:0006355">
    <property type="term" value="P:regulation of DNA-templated transcription"/>
    <property type="evidence" value="ECO:0007669"/>
    <property type="project" value="InterPro"/>
</dbReference>
<dbReference type="KEGG" id="cof:FOZ74_01460"/>
<dbReference type="PANTHER" id="PTHR40455">
    <property type="entry name" value="ANTITOXIN HIGA"/>
    <property type="match status" value="1"/>
</dbReference>
<dbReference type="EMBL" id="CP042344">
    <property type="protein sequence ID" value="QEA11808.1"/>
    <property type="molecule type" value="Genomic_DNA"/>
</dbReference>
<dbReference type="GO" id="GO:0001046">
    <property type="term" value="F:core promoter sequence-specific DNA binding"/>
    <property type="evidence" value="ECO:0007669"/>
    <property type="project" value="TreeGrafter"/>
</dbReference>
<dbReference type="AlphaFoldDB" id="A0A5B8RSJ1"/>